<dbReference type="EMBL" id="VJWA01000001">
    <property type="protein sequence ID" value="TRW17365.1"/>
    <property type="molecule type" value="Genomic_DNA"/>
</dbReference>
<keyword evidence="5" id="KW-1185">Reference proteome</keyword>
<dbReference type="Proteomes" id="UP000317894">
    <property type="component" value="Unassembled WGS sequence"/>
</dbReference>
<dbReference type="Pfam" id="PF01312">
    <property type="entry name" value="Bac_export_2"/>
    <property type="match status" value="1"/>
</dbReference>
<comment type="similarity">
    <text evidence="1">Belongs to the type III secretion exporter family.</text>
</comment>
<keyword evidence="3" id="KW-1133">Transmembrane helix</keyword>
<sequence length="372" mass="40510">MADKNDGGDKTEAPTQKRIRDARKKGDVAKSKDLTSVAGLFVWLLLATFGAGFAGDRLAALFNTSFEAVARGLPFAQAWVDVGMAAFWLFVLLTALAMIPAALVGLAAEFLQTGAILTFEKMKPSLDKLNPMEGLKKMFSMDNLAELVKTVAKAALMLLITYLVLRASLPEIAAGLPTGALPTMQGVGRAGASEALRETGVLTSRMLAWTLAAFVVVAAVDMAWQKHSYTKKLKMSLRDIRDEVKENEGDPYIRQQRKAMHQEYAEQNAIGAARTANVLVINPTHLALALDYDPETCPVPILAAKGEGPLAQAMREAAEAAGVPIIQNIDVARALYERGQINDLVPRDMFEAIAEIILWARKERDAMMERRK</sequence>
<evidence type="ECO:0000313" key="5">
    <source>
        <dbReference type="Proteomes" id="UP000317894"/>
    </source>
</evidence>
<dbReference type="OrthoDB" id="9807950at2"/>
<feature type="transmembrane region" description="Helical" evidence="3">
    <location>
        <begin position="206"/>
        <end position="224"/>
    </location>
</feature>
<evidence type="ECO:0000256" key="1">
    <source>
        <dbReference type="ARBA" id="ARBA00010690"/>
    </source>
</evidence>
<dbReference type="Gene3D" id="3.40.1690.10">
    <property type="entry name" value="secretion proteins EscU"/>
    <property type="match status" value="1"/>
</dbReference>
<feature type="transmembrane region" description="Helical" evidence="3">
    <location>
        <begin position="147"/>
        <end position="165"/>
    </location>
</feature>
<dbReference type="RefSeq" id="WP_143554910.1">
    <property type="nucleotide sequence ID" value="NZ_VJWA01000001.1"/>
</dbReference>
<feature type="region of interest" description="Disordered" evidence="2">
    <location>
        <begin position="1"/>
        <end position="24"/>
    </location>
</feature>
<dbReference type="PANTHER" id="PTHR30531:SF14">
    <property type="entry name" value="SURFACE PRESENTATION OF ANTIGENS PROTEIN SPAS"/>
    <property type="match status" value="1"/>
</dbReference>
<evidence type="ECO:0000313" key="4">
    <source>
        <dbReference type="EMBL" id="TRW17365.1"/>
    </source>
</evidence>
<name>A0A552UGN0_9SPHN</name>
<keyword evidence="3" id="KW-0812">Transmembrane</keyword>
<dbReference type="AlphaFoldDB" id="A0A552UGN0"/>
<feature type="transmembrane region" description="Helical" evidence="3">
    <location>
        <begin position="85"/>
        <end position="111"/>
    </location>
</feature>
<dbReference type="InterPro" id="IPR029025">
    <property type="entry name" value="T3SS_substrate_exporter_C"/>
</dbReference>
<evidence type="ECO:0000256" key="3">
    <source>
        <dbReference type="SAM" id="Phobius"/>
    </source>
</evidence>
<feature type="compositionally biased region" description="Basic and acidic residues" evidence="2">
    <location>
        <begin position="1"/>
        <end position="12"/>
    </location>
</feature>
<reference evidence="4 5" key="1">
    <citation type="submission" date="2019-07" db="EMBL/GenBank/DDBJ databases">
        <title>Novel species isolated from glacier.</title>
        <authorList>
            <person name="Liu Q."/>
            <person name="Xin Y.-H."/>
        </authorList>
    </citation>
    <scope>NUCLEOTIDE SEQUENCE [LARGE SCALE GENOMIC DNA]</scope>
    <source>
        <strain evidence="4 5">LB1R16</strain>
    </source>
</reference>
<organism evidence="4 5">
    <name type="scientific">Glacieibacterium frigidum</name>
    <dbReference type="NCBI Taxonomy" id="2593303"/>
    <lineage>
        <taxon>Bacteria</taxon>
        <taxon>Pseudomonadati</taxon>
        <taxon>Pseudomonadota</taxon>
        <taxon>Alphaproteobacteria</taxon>
        <taxon>Sphingomonadales</taxon>
        <taxon>Sphingosinicellaceae</taxon>
        <taxon>Glacieibacterium</taxon>
    </lineage>
</organism>
<protein>
    <submittedName>
        <fullName evidence="4">EscU/YscU/HrcU family type III secretion system export apparatus switch protein</fullName>
    </submittedName>
</protein>
<dbReference type="GO" id="GO:0005886">
    <property type="term" value="C:plasma membrane"/>
    <property type="evidence" value="ECO:0007669"/>
    <property type="project" value="TreeGrafter"/>
</dbReference>
<dbReference type="PANTHER" id="PTHR30531">
    <property type="entry name" value="FLAGELLAR BIOSYNTHETIC PROTEIN FLHB"/>
    <property type="match status" value="1"/>
</dbReference>
<dbReference type="SUPFAM" id="SSF160544">
    <property type="entry name" value="EscU C-terminal domain-like"/>
    <property type="match status" value="1"/>
</dbReference>
<comment type="caution">
    <text evidence="4">The sequence shown here is derived from an EMBL/GenBank/DDBJ whole genome shotgun (WGS) entry which is preliminary data.</text>
</comment>
<dbReference type="PRINTS" id="PR00950">
    <property type="entry name" value="TYPE3IMSPROT"/>
</dbReference>
<feature type="transmembrane region" description="Helical" evidence="3">
    <location>
        <begin position="34"/>
        <end position="54"/>
    </location>
</feature>
<keyword evidence="3" id="KW-0472">Membrane</keyword>
<evidence type="ECO:0000256" key="2">
    <source>
        <dbReference type="SAM" id="MobiDB-lite"/>
    </source>
</evidence>
<dbReference type="InterPro" id="IPR006135">
    <property type="entry name" value="T3SS_substrate_exporter"/>
</dbReference>
<accession>A0A552UGN0</accession>
<gene>
    <name evidence="4" type="ORF">FMM06_04105</name>
</gene>
<proteinExistence type="inferred from homology"/>
<dbReference type="GO" id="GO:0009306">
    <property type="term" value="P:protein secretion"/>
    <property type="evidence" value="ECO:0007669"/>
    <property type="project" value="InterPro"/>
</dbReference>